<evidence type="ECO:0000313" key="1">
    <source>
        <dbReference type="EMBL" id="GME79868.1"/>
    </source>
</evidence>
<sequence>MVTGAVHVAHGTVVVNVETGVETITSGTVTGAVPVVMTVSVVMVTGPVHVAHGTVVVTVETGVDTMISTTV</sequence>
<reference evidence="1" key="1">
    <citation type="submission" date="2023-04" db="EMBL/GenBank/DDBJ databases">
        <title>Candida boidinii NBRC 10035.</title>
        <authorList>
            <person name="Ichikawa N."/>
            <person name="Sato H."/>
            <person name="Tonouchi N."/>
        </authorList>
    </citation>
    <scope>NUCLEOTIDE SEQUENCE</scope>
    <source>
        <strain evidence="1">NBRC 10035</strain>
    </source>
</reference>
<dbReference type="Proteomes" id="UP001165120">
    <property type="component" value="Unassembled WGS sequence"/>
</dbReference>
<gene>
    <name evidence="1" type="ORF">Cboi02_000624200</name>
</gene>
<protein>
    <submittedName>
        <fullName evidence="1">Unnamed protein product</fullName>
    </submittedName>
</protein>
<comment type="caution">
    <text evidence="1">The sequence shown here is derived from an EMBL/GenBank/DDBJ whole genome shotgun (WGS) entry which is preliminary data.</text>
</comment>
<proteinExistence type="predicted"/>
<keyword evidence="2" id="KW-1185">Reference proteome</keyword>
<dbReference type="AlphaFoldDB" id="A0A9W6T8V6"/>
<dbReference type="EMBL" id="BSXN01003740">
    <property type="protein sequence ID" value="GME79868.1"/>
    <property type="molecule type" value="Genomic_DNA"/>
</dbReference>
<accession>A0A9W6T8V6</accession>
<evidence type="ECO:0000313" key="2">
    <source>
        <dbReference type="Proteomes" id="UP001165120"/>
    </source>
</evidence>
<name>A0A9W6T8V6_CANBO</name>
<organism evidence="1 2">
    <name type="scientific">Candida boidinii</name>
    <name type="common">Yeast</name>
    <dbReference type="NCBI Taxonomy" id="5477"/>
    <lineage>
        <taxon>Eukaryota</taxon>
        <taxon>Fungi</taxon>
        <taxon>Dikarya</taxon>
        <taxon>Ascomycota</taxon>
        <taxon>Saccharomycotina</taxon>
        <taxon>Pichiomycetes</taxon>
        <taxon>Pichiales</taxon>
        <taxon>Pichiaceae</taxon>
        <taxon>Ogataea</taxon>
        <taxon>Ogataea/Candida clade</taxon>
    </lineage>
</organism>